<comment type="caution">
    <text evidence="2">The sequence shown here is derived from an EMBL/GenBank/DDBJ whole genome shotgun (WGS) entry which is preliminary data.</text>
</comment>
<sequence>MYGKEDVESMTAGFRVREQKFICGKDYATADTMQVDFFEITEQQHKASTRKKKELASSIAKEAYNLRKSGRYLELLVQRNFHKSDYSVTYTYDDEHRPDPADTKRVDKDFSAAMKKLYRMCDKKGIRHPKWIVVHEYSTYVDGVWVGKHHHHVIMQRVYGLTREMVEEAWSGRGMARCEPLHFDHGYITSLAKYIMKNVRCKRHWRQSRGLKPPKMPRPNDGKMSRTKLKDVCENRLEDRAFWEKMYPGYTLHYCEPIITGNNTRHLIVRLYRKETGMQQNRRNRP</sequence>
<dbReference type="STRING" id="748224.HMPREF9436_03084"/>
<evidence type="ECO:0000259" key="1">
    <source>
        <dbReference type="Pfam" id="PF23343"/>
    </source>
</evidence>
<protein>
    <recommendedName>
        <fullName evidence="1">Replication-associated protein ORF2/G2P domain-containing protein</fullName>
    </recommendedName>
</protein>
<dbReference type="BioCyc" id="FCF748224-HMP:GTSS-2684-MONOMER"/>
<dbReference type="eggNOG" id="ENOG5030C6X">
    <property type="taxonomic scope" value="Bacteria"/>
</dbReference>
<dbReference type="Proteomes" id="UP000006028">
    <property type="component" value="Unassembled WGS sequence"/>
</dbReference>
<dbReference type="EMBL" id="AECU01000219">
    <property type="protein sequence ID" value="EFQ05462.1"/>
    <property type="molecule type" value="Genomic_DNA"/>
</dbReference>
<evidence type="ECO:0000313" key="3">
    <source>
        <dbReference type="Proteomes" id="UP000006028"/>
    </source>
</evidence>
<dbReference type="AlphaFoldDB" id="E2ZN06"/>
<dbReference type="Pfam" id="PF23343">
    <property type="entry name" value="REP_ORF2-G2P"/>
    <property type="match status" value="1"/>
</dbReference>
<organism evidence="2 3">
    <name type="scientific">Faecalibacterium cf. prausnitzii KLE1255</name>
    <dbReference type="NCBI Taxonomy" id="748224"/>
    <lineage>
        <taxon>Bacteria</taxon>
        <taxon>Bacillati</taxon>
        <taxon>Bacillota</taxon>
        <taxon>Clostridia</taxon>
        <taxon>Eubacteriales</taxon>
        <taxon>Oscillospiraceae</taxon>
        <taxon>Faecalibacterium</taxon>
    </lineage>
</organism>
<feature type="domain" description="Replication-associated protein ORF2/G2P" evidence="1">
    <location>
        <begin position="86"/>
        <end position="198"/>
    </location>
</feature>
<reference evidence="2 3" key="1">
    <citation type="submission" date="2010-08" db="EMBL/GenBank/DDBJ databases">
        <authorList>
            <person name="Weinstock G."/>
            <person name="Sodergren E."/>
            <person name="Clifton S."/>
            <person name="Fulton L."/>
            <person name="Fulton B."/>
            <person name="Courtney L."/>
            <person name="Fronick C."/>
            <person name="Harrison M."/>
            <person name="Strong C."/>
            <person name="Farmer C."/>
            <person name="Delahaunty K."/>
            <person name="Markovic C."/>
            <person name="Hall O."/>
            <person name="Minx P."/>
            <person name="Tomlinson C."/>
            <person name="Mitreva M."/>
            <person name="Hou S."/>
            <person name="Chen J."/>
            <person name="Wollam A."/>
            <person name="Pepin K.H."/>
            <person name="Johnson M."/>
            <person name="Bhonagiri V."/>
            <person name="Zhang X."/>
            <person name="Suruliraj S."/>
            <person name="Warren W."/>
            <person name="Chinwalla A."/>
            <person name="Mardis E.R."/>
            <person name="Wilson R.K."/>
        </authorList>
    </citation>
    <scope>NUCLEOTIDE SEQUENCE [LARGE SCALE GENOMIC DNA]</scope>
    <source>
        <strain evidence="2 3">KLE1255</strain>
    </source>
</reference>
<proteinExistence type="predicted"/>
<dbReference type="HOGENOM" id="CLU_049715_0_0_9"/>
<name>E2ZN06_9FIRM</name>
<accession>E2ZN06</accession>
<gene>
    <name evidence="2" type="ORF">HMPREF9436_03084</name>
</gene>
<dbReference type="InterPro" id="IPR056906">
    <property type="entry name" value="ORF2/G2P_dom"/>
</dbReference>
<evidence type="ECO:0000313" key="2">
    <source>
        <dbReference type="EMBL" id="EFQ05462.1"/>
    </source>
</evidence>